<feature type="compositionally biased region" description="Polar residues" evidence="9">
    <location>
        <begin position="466"/>
        <end position="479"/>
    </location>
</feature>
<dbReference type="SMART" id="SM00220">
    <property type="entry name" value="S_TKc"/>
    <property type="match status" value="1"/>
</dbReference>
<dbReference type="EMBL" id="JROU02000634">
    <property type="protein sequence ID" value="OEH78754.1"/>
    <property type="molecule type" value="Genomic_DNA"/>
</dbReference>
<feature type="region of interest" description="Disordered" evidence="9">
    <location>
        <begin position="695"/>
        <end position="723"/>
    </location>
</feature>
<feature type="binding site" evidence="7">
    <location>
        <position position="803"/>
    </location>
    <ligand>
        <name>ATP</name>
        <dbReference type="ChEBI" id="CHEBI:30616"/>
    </ligand>
</feature>
<reference evidence="11 12" key="1">
    <citation type="journal article" date="2016" name="BMC Genomics">
        <title>Comparative genomics reveals Cyclospora cayetanensis possesses coccidia-like metabolism and invasion components but unique surface antigens.</title>
        <authorList>
            <person name="Liu S."/>
            <person name="Wang L."/>
            <person name="Zheng H."/>
            <person name="Xu Z."/>
            <person name="Roellig D.M."/>
            <person name="Li N."/>
            <person name="Frace M.A."/>
            <person name="Tang K."/>
            <person name="Arrowood M.J."/>
            <person name="Moss D.M."/>
            <person name="Zhang L."/>
            <person name="Feng Y."/>
            <person name="Xiao L."/>
        </authorList>
    </citation>
    <scope>NUCLEOTIDE SEQUENCE [LARGE SCALE GENOMIC DNA]</scope>
    <source>
        <strain evidence="11 12">CHN_HEN01</strain>
    </source>
</reference>
<dbReference type="AlphaFoldDB" id="A0A1D3D5N9"/>
<evidence type="ECO:0000259" key="10">
    <source>
        <dbReference type="PROSITE" id="PS50011"/>
    </source>
</evidence>
<feature type="compositionally biased region" description="Low complexity" evidence="9">
    <location>
        <begin position="25"/>
        <end position="34"/>
    </location>
</feature>
<evidence type="ECO:0000256" key="1">
    <source>
        <dbReference type="ARBA" id="ARBA00022527"/>
    </source>
</evidence>
<dbReference type="InterPro" id="IPR011009">
    <property type="entry name" value="Kinase-like_dom_sf"/>
</dbReference>
<feature type="compositionally biased region" description="Basic and acidic residues" evidence="9">
    <location>
        <begin position="188"/>
        <end position="198"/>
    </location>
</feature>
<evidence type="ECO:0000256" key="2">
    <source>
        <dbReference type="ARBA" id="ARBA00022679"/>
    </source>
</evidence>
<feature type="region of interest" description="Disordered" evidence="9">
    <location>
        <begin position="1"/>
        <end position="34"/>
    </location>
</feature>
<proteinExistence type="predicted"/>
<dbReference type="Pfam" id="PF00069">
    <property type="entry name" value="Pkinase"/>
    <property type="match status" value="1"/>
</dbReference>
<evidence type="ECO:0000256" key="4">
    <source>
        <dbReference type="ARBA" id="ARBA00022777"/>
    </source>
</evidence>
<dbReference type="InterPro" id="IPR000719">
    <property type="entry name" value="Prot_kinase_dom"/>
</dbReference>
<dbReference type="VEuPathDB" id="ToxoDB:LOC34622436"/>
<feature type="compositionally biased region" description="Low complexity" evidence="9">
    <location>
        <begin position="517"/>
        <end position="533"/>
    </location>
</feature>
<dbReference type="GO" id="GO:0004674">
    <property type="term" value="F:protein serine/threonine kinase activity"/>
    <property type="evidence" value="ECO:0007669"/>
    <property type="project" value="UniProtKB-KW"/>
</dbReference>
<dbReference type="InterPro" id="IPR030616">
    <property type="entry name" value="Aur-like"/>
</dbReference>
<dbReference type="PANTHER" id="PTHR24350">
    <property type="entry name" value="SERINE/THREONINE-PROTEIN KINASE IAL-RELATED"/>
    <property type="match status" value="1"/>
</dbReference>
<dbReference type="PROSITE" id="PS50011">
    <property type="entry name" value="PROTEIN_KINASE_DOM"/>
    <property type="match status" value="1"/>
</dbReference>
<evidence type="ECO:0000256" key="6">
    <source>
        <dbReference type="PIRSR" id="PIRSR630616-1"/>
    </source>
</evidence>
<feature type="binding site" evidence="7">
    <location>
        <begin position="902"/>
        <end position="903"/>
    </location>
    <ligand>
        <name>ATP</name>
        <dbReference type="ChEBI" id="CHEBI:30616"/>
    </ligand>
</feature>
<accession>A0A1D3D5N9</accession>
<evidence type="ECO:0000256" key="7">
    <source>
        <dbReference type="PIRSR" id="PIRSR630616-2"/>
    </source>
</evidence>
<feature type="domain" description="Protein kinase" evidence="10">
    <location>
        <begin position="753"/>
        <end position="1007"/>
    </location>
</feature>
<feature type="compositionally biased region" description="Basic and acidic residues" evidence="9">
    <location>
        <begin position="326"/>
        <end position="336"/>
    </location>
</feature>
<gene>
    <name evidence="11" type="ORF">cyc_06217</name>
</gene>
<feature type="binding site" evidence="7">
    <location>
        <position position="921"/>
    </location>
    <ligand>
        <name>ATP</name>
        <dbReference type="ChEBI" id="CHEBI:30616"/>
    </ligand>
</feature>
<feature type="compositionally biased region" description="Polar residues" evidence="9">
    <location>
        <begin position="492"/>
        <end position="508"/>
    </location>
</feature>
<keyword evidence="1" id="KW-0723">Serine/threonine-protein kinase</keyword>
<dbReference type="InterPro" id="IPR008271">
    <property type="entry name" value="Ser/Thr_kinase_AS"/>
</dbReference>
<dbReference type="PROSITE" id="PS00108">
    <property type="entry name" value="PROTEIN_KINASE_ST"/>
    <property type="match status" value="1"/>
</dbReference>
<feature type="region of interest" description="Disordered" evidence="9">
    <location>
        <begin position="318"/>
        <end position="384"/>
    </location>
</feature>
<feature type="region of interest" description="Disordered" evidence="9">
    <location>
        <begin position="456"/>
        <end position="599"/>
    </location>
</feature>
<dbReference type="Gene3D" id="1.10.510.10">
    <property type="entry name" value="Transferase(Phosphotransferase) domain 1"/>
    <property type="match status" value="2"/>
</dbReference>
<feature type="region of interest" description="Disordered" evidence="9">
    <location>
        <begin position="160"/>
        <end position="214"/>
    </location>
</feature>
<keyword evidence="2" id="KW-0808">Transferase</keyword>
<dbReference type="GO" id="GO:0005524">
    <property type="term" value="F:ATP binding"/>
    <property type="evidence" value="ECO:0007669"/>
    <property type="project" value="UniProtKB-KW"/>
</dbReference>
<feature type="region of interest" description="Disordered" evidence="9">
    <location>
        <begin position="401"/>
        <end position="430"/>
    </location>
</feature>
<protein>
    <submittedName>
        <fullName evidence="11">Other aur protein kinase</fullName>
    </submittedName>
</protein>
<comment type="caution">
    <text evidence="11">The sequence shown here is derived from an EMBL/GenBank/DDBJ whole genome shotgun (WGS) entry which is preliminary data.</text>
</comment>
<evidence type="ECO:0000256" key="8">
    <source>
        <dbReference type="PIRSR" id="PIRSR630616-3"/>
    </source>
</evidence>
<evidence type="ECO:0000313" key="12">
    <source>
        <dbReference type="Proteomes" id="UP000095192"/>
    </source>
</evidence>
<feature type="cross-link" description="Glycyl lysine isopeptide (Lys-Gly) (interchain with G-Cter in SUMO2)" evidence="8">
    <location>
        <position position="900"/>
    </location>
</feature>
<feature type="active site" description="Proton acceptor" evidence="6">
    <location>
        <position position="898"/>
    </location>
</feature>
<evidence type="ECO:0000256" key="9">
    <source>
        <dbReference type="SAM" id="MobiDB-lite"/>
    </source>
</evidence>
<sequence length="1016" mass="110259">MFAPRQLHRPPSQAARKRSRSREITSSCTSGPTSCSSINYRPTALQYREGHAASLRDWSPLPRAGVLPATSQPQQTRTQRHIEAASAPRTSTAVAAAASAAQAAGGLLCTMLSWLSGCSNGEEIPCTEHDEAPLLTAREGFAYEEVDMHQLELEEFQQLESAAETPQEFFSPRSSSPLNEHSVGEGGLGHDQRQHQGREQGMLQPQHASSAALSCRQRRDYCPPYPEQQHPRQLSSGPLIQNTARRHAASDELWLHEVADRLQQHQQQLQLQEHLRYEAAHQKRLLERREEPCTPLPRSVSMASSCADVSSMSALRQQQYRQAQEFSRHQAQEFSRHQTLRRQPKPLPPQRQGLSFPQESSRSSSVGVLSRRPTQQQQRGATPATGEKILAASKEVVAASPLPPLSAAGGPREATSRTWQTTKGGAARATTAARRSASAVSTAAAGVAAGSAPAALGRTPPINACKQRSTSTGGLTSKAHTLGLSRACHTPQRATMPQCNGSNKNSGSRPEAPPKISSSTSTRPASRASAAAADGGLLPQKRLGSTGLSASRPLQHQRLPPLPPVGGTRGTMQTGESRVDWGIRNPSQRGSREETWPSYPLSDAPHDAYTLQPDDSWDSSFGGPPQEEPPVSVGRAIRATGTSEWGGALIRRLWHLSKGPPTARPSDAEGSHEAASGFHCKAEDGSVSSYRARQGMAVRDRSARRPGGDAGPSRLGGGALPTQESPLALRQRLTVVLSAMLQPRTHLEAGDFVLCDVTLGYGRTSQVVLARCVRGPLYEQLVGEGGGVQPHEAPPPDPLVALKVLPKAVISRLGMREQVRRERALHASVQHPNILRFFGSFEDPGHLVFVLQYANRGTLRHRMREAGGHLPEEEMARYTAQVASALAHLHANNIIHRDVKPENILVHKQRLSGELDAVLGDFGFCSSVGGREKRQTFCGTVSCLKGSHPINAPQSQLQPQENRQQPPLKFVFEAYFSSDARDLITKMCTEDPDERITASEVLRHPWILRHVGALCT</sequence>
<dbReference type="SUPFAM" id="SSF56112">
    <property type="entry name" value="Protein kinase-like (PK-like)"/>
    <property type="match status" value="1"/>
</dbReference>
<evidence type="ECO:0000256" key="3">
    <source>
        <dbReference type="ARBA" id="ARBA00022741"/>
    </source>
</evidence>
<dbReference type="InParanoid" id="A0A1D3D5N9"/>
<evidence type="ECO:0000256" key="5">
    <source>
        <dbReference type="ARBA" id="ARBA00022840"/>
    </source>
</evidence>
<organism evidence="11 12">
    <name type="scientific">Cyclospora cayetanensis</name>
    <dbReference type="NCBI Taxonomy" id="88456"/>
    <lineage>
        <taxon>Eukaryota</taxon>
        <taxon>Sar</taxon>
        <taxon>Alveolata</taxon>
        <taxon>Apicomplexa</taxon>
        <taxon>Conoidasida</taxon>
        <taxon>Coccidia</taxon>
        <taxon>Eucoccidiorida</taxon>
        <taxon>Eimeriorina</taxon>
        <taxon>Eimeriidae</taxon>
        <taxon>Cyclospora</taxon>
    </lineage>
</organism>
<keyword evidence="5 7" id="KW-0067">ATP-binding</keyword>
<dbReference type="VEuPathDB" id="ToxoDB:LOC113147069"/>
<dbReference type="VEuPathDB" id="ToxoDB:cyc_06217"/>
<feature type="compositionally biased region" description="Low complexity" evidence="9">
    <location>
        <begin position="350"/>
        <end position="372"/>
    </location>
</feature>
<keyword evidence="4 11" id="KW-0418">Kinase</keyword>
<dbReference type="Proteomes" id="UP000095192">
    <property type="component" value="Unassembled WGS sequence"/>
</dbReference>
<feature type="compositionally biased region" description="Basic and acidic residues" evidence="9">
    <location>
        <begin position="698"/>
        <end position="707"/>
    </location>
</feature>
<keyword evidence="12" id="KW-1185">Reference proteome</keyword>
<evidence type="ECO:0000313" key="11">
    <source>
        <dbReference type="EMBL" id="OEH78754.1"/>
    </source>
</evidence>
<keyword evidence="3 7" id="KW-0547">Nucleotide-binding</keyword>
<name>A0A1D3D5N9_9EIME</name>
<feature type="compositionally biased region" description="Gly residues" evidence="9">
    <location>
        <begin position="708"/>
        <end position="719"/>
    </location>
</feature>